<dbReference type="OrthoDB" id="9803736at2"/>
<keyword evidence="5" id="KW-0255">Endonuclease</keyword>
<dbReference type="GO" id="GO:0016787">
    <property type="term" value="F:hydrolase activity"/>
    <property type="evidence" value="ECO:0007669"/>
    <property type="project" value="UniProtKB-KW"/>
</dbReference>
<accession>A0A346N9R1</accession>
<dbReference type="SUPFAM" id="SSF52980">
    <property type="entry name" value="Restriction endonuclease-like"/>
    <property type="match status" value="1"/>
</dbReference>
<evidence type="ECO:0000313" key="3">
    <source>
        <dbReference type="EMBL" id="AXQ77756.1"/>
    </source>
</evidence>
<dbReference type="EMBL" id="QVQY01000025">
    <property type="protein sequence ID" value="RFU50478.1"/>
    <property type="molecule type" value="Genomic_DNA"/>
</dbReference>
<dbReference type="Proteomes" id="UP000264056">
    <property type="component" value="Unassembled WGS sequence"/>
</dbReference>
<dbReference type="GO" id="GO:0003677">
    <property type="term" value="F:DNA binding"/>
    <property type="evidence" value="ECO:0007669"/>
    <property type="project" value="InterPro"/>
</dbReference>
<sequence length="244" mass="28633">MINLFKFFLKDKQSNTQNLSNNNNLQEQLNYTDITVRRPFDKYSFMIEDWIFDVLSSKSDTTGQKLVNLVIHIFQKMGYEAKNNDGLTDHKKDILVYKQNETIPHLVIQCKSYSPQTNHSRISKNEVAAFMGYTEKFKHNRIFITSSYFEKGTVEDFSDKITLIDRIGLIQLLTKYFPNETTYALNAFSLHSLEHNCVKCQHGKLQLIYYGNIPTYKCTNCTAQYKAKDFQPVFKSYAKYRKKD</sequence>
<dbReference type="Proteomes" id="UP000246115">
    <property type="component" value="Chromosome"/>
</dbReference>
<dbReference type="InterPro" id="IPR011335">
    <property type="entry name" value="Restrct_endonuc-II-like"/>
</dbReference>
<keyword evidence="1" id="KW-0378">Hydrolase</keyword>
<dbReference type="InterPro" id="IPR011856">
    <property type="entry name" value="tRNA_endonuc-like_dom_sf"/>
</dbReference>
<evidence type="ECO:0000313" key="8">
    <source>
        <dbReference type="Proteomes" id="UP000264056"/>
    </source>
</evidence>
<evidence type="ECO:0000259" key="2">
    <source>
        <dbReference type="Pfam" id="PF04471"/>
    </source>
</evidence>
<dbReference type="Proteomes" id="UP000262901">
    <property type="component" value="Unassembled WGS sequence"/>
</dbReference>
<gene>
    <name evidence="3" type="ORF">DDV21_001040</name>
    <name evidence="4" type="ORF">DDV22_08375</name>
    <name evidence="5" type="ORF">DDV23_08215</name>
</gene>
<protein>
    <submittedName>
        <fullName evidence="5">Restriction endonuclease</fullName>
    </submittedName>
</protein>
<reference evidence="4 8" key="1">
    <citation type="submission" date="2018-08" db="EMBL/GenBank/DDBJ databases">
        <title>Draft genome of Streptococcus sp .nov. Z2.</title>
        <authorList>
            <person name="Tian Z."/>
        </authorList>
    </citation>
    <scope>NUCLEOTIDE SEQUENCE [LARGE SCALE GENOMIC DNA]</scope>
    <source>
        <strain evidence="4 8">Z2</strain>
    </source>
</reference>
<keyword evidence="8" id="KW-1185">Reference proteome</keyword>
<dbReference type="Pfam" id="PF04471">
    <property type="entry name" value="Mrr_cat"/>
    <property type="match status" value="1"/>
</dbReference>
<name>A0A372KL43_9STRE</name>
<dbReference type="GO" id="GO:0009307">
    <property type="term" value="P:DNA restriction-modification system"/>
    <property type="evidence" value="ECO:0007669"/>
    <property type="project" value="InterPro"/>
</dbReference>
<keyword evidence="5" id="KW-0540">Nuclease</keyword>
<dbReference type="EMBL" id="QVQZ01000021">
    <property type="protein sequence ID" value="RFU52706.1"/>
    <property type="molecule type" value="Genomic_DNA"/>
</dbReference>
<evidence type="ECO:0000313" key="4">
    <source>
        <dbReference type="EMBL" id="RFU50478.1"/>
    </source>
</evidence>
<dbReference type="RefSeq" id="WP_116878616.1">
    <property type="nucleotide sequence ID" value="NZ_CP031733.1"/>
</dbReference>
<evidence type="ECO:0000313" key="7">
    <source>
        <dbReference type="Proteomes" id="UP000262901"/>
    </source>
</evidence>
<feature type="domain" description="Restriction endonuclease type IV Mrr" evidence="2">
    <location>
        <begin position="62"/>
        <end position="173"/>
    </location>
</feature>
<dbReference type="GO" id="GO:0004519">
    <property type="term" value="F:endonuclease activity"/>
    <property type="evidence" value="ECO:0007669"/>
    <property type="project" value="UniProtKB-KW"/>
</dbReference>
<dbReference type="KEGG" id="schj:DDV21_001040"/>
<organism evidence="5 7">
    <name type="scientific">Streptococcus chenjunshii</name>
    <dbReference type="NCBI Taxonomy" id="2173853"/>
    <lineage>
        <taxon>Bacteria</taxon>
        <taxon>Bacillati</taxon>
        <taxon>Bacillota</taxon>
        <taxon>Bacilli</taxon>
        <taxon>Lactobacillales</taxon>
        <taxon>Streptococcaceae</taxon>
        <taxon>Streptococcus</taxon>
    </lineage>
</organism>
<evidence type="ECO:0000313" key="5">
    <source>
        <dbReference type="EMBL" id="RFU52706.1"/>
    </source>
</evidence>
<accession>A0A372KL43</accession>
<dbReference type="AlphaFoldDB" id="A0A372KL43"/>
<reference evidence="3" key="4">
    <citation type="journal article" date="2019" name="Int. J. Syst. Evol. Microbiol.">
        <title>Streptococcus chenjunshii sp. nov. isolated from feces of Tibetan antelopes.</title>
        <authorList>
            <person name="Tian Z."/>
            <person name="Lu S."/>
            <person name="Jin D."/>
            <person name="Yang J."/>
            <person name="Pu J."/>
            <person name="Lai X.H."/>
            <person name="Bai X.N."/>
            <person name="Wu X.M."/>
            <person name="Li J."/>
            <person name="Wang S."/>
            <person name="Xu J."/>
        </authorList>
    </citation>
    <scope>NUCLEOTIDE SEQUENCE</scope>
    <source>
        <strain evidence="3">Z15</strain>
    </source>
</reference>
<reference evidence="6" key="3">
    <citation type="submission" date="2018-08" db="EMBL/GenBank/DDBJ databases">
        <title>Streptococcus chenjunshii sp. nov., isolated from stools sample of the Tibetan antelope in the Qinghai-Tibet plateau, China.</title>
        <authorList>
            <person name="Tian Z."/>
        </authorList>
    </citation>
    <scope>NUCLEOTIDE SEQUENCE [LARGE SCALE GENOMIC DNA]</scope>
    <source>
        <strain evidence="6">Z15</strain>
    </source>
</reference>
<reference evidence="5 7" key="2">
    <citation type="submission" date="2018-08" db="EMBL/GenBank/DDBJ databases">
        <title>Draft genome of Streptococcus sp. nov. Z1.</title>
        <authorList>
            <person name="Tian Z."/>
        </authorList>
    </citation>
    <scope>NUCLEOTIDE SEQUENCE [LARGE SCALE GENOMIC DNA]</scope>
    <source>
        <strain evidence="5">Z1</strain>
        <strain evidence="7">Z1(2018)</strain>
    </source>
</reference>
<evidence type="ECO:0000256" key="1">
    <source>
        <dbReference type="ARBA" id="ARBA00022801"/>
    </source>
</evidence>
<dbReference type="EMBL" id="CP031733">
    <property type="protein sequence ID" value="AXQ77756.1"/>
    <property type="molecule type" value="Genomic_DNA"/>
</dbReference>
<evidence type="ECO:0000313" key="6">
    <source>
        <dbReference type="Proteomes" id="UP000246115"/>
    </source>
</evidence>
<dbReference type="Gene3D" id="3.40.1350.10">
    <property type="match status" value="1"/>
</dbReference>
<dbReference type="InterPro" id="IPR007560">
    <property type="entry name" value="Restrct_endonuc_IV_Mrr"/>
</dbReference>
<proteinExistence type="predicted"/>